<name>A0A250DLP5_9BURK</name>
<proteinExistence type="predicted"/>
<dbReference type="RefSeq" id="WP_095745593.1">
    <property type="nucleotide sequence ID" value="NZ_CP023284.1"/>
</dbReference>
<protein>
    <recommendedName>
        <fullName evidence="3">Antitermination protein</fullName>
    </recommendedName>
</protein>
<reference evidence="1 2" key="1">
    <citation type="submission" date="2017-09" db="EMBL/GenBank/DDBJ databases">
        <title>The diverse metabolic capabilities of V. boronicumulans make it an excellent choice for continued studies on novel biodegradation.</title>
        <authorList>
            <person name="Sun S."/>
        </authorList>
    </citation>
    <scope>NUCLEOTIDE SEQUENCE [LARGE SCALE GENOMIC DNA]</scope>
    <source>
        <strain evidence="1 2">J1</strain>
    </source>
</reference>
<evidence type="ECO:0000313" key="1">
    <source>
        <dbReference type="EMBL" id="ATA55182.1"/>
    </source>
</evidence>
<dbReference type="AlphaFoldDB" id="A0A250DLP5"/>
<gene>
    <name evidence="1" type="ORF">CKY39_19670</name>
</gene>
<evidence type="ECO:0000313" key="2">
    <source>
        <dbReference type="Proteomes" id="UP000217154"/>
    </source>
</evidence>
<sequence length="180" mass="19471">MKVIERYASAVRSSNLEINERTTRSDSDVLGAMGLAARDFPLAVALQRLFLGDGTAARELVEILADDAWRQARALKIKLNRVQAYDLAQGCVAWHRNPTCDACAGHGATVIPGSTTLGVKCRPCKGTGRTSLSKLFKEHAEIADWLVAHMERHQAMAGPEAMKQIAGYLDLKIAAAEAAK</sequence>
<dbReference type="KEGG" id="vbo:CKY39_19670"/>
<dbReference type="EMBL" id="CP023284">
    <property type="protein sequence ID" value="ATA55182.1"/>
    <property type="molecule type" value="Genomic_DNA"/>
</dbReference>
<dbReference type="Proteomes" id="UP000217154">
    <property type="component" value="Chromosome"/>
</dbReference>
<accession>A0A250DLP5</accession>
<evidence type="ECO:0008006" key="3">
    <source>
        <dbReference type="Google" id="ProtNLM"/>
    </source>
</evidence>
<organism evidence="1 2">
    <name type="scientific">Variovorax boronicumulans</name>
    <dbReference type="NCBI Taxonomy" id="436515"/>
    <lineage>
        <taxon>Bacteria</taxon>
        <taxon>Pseudomonadati</taxon>
        <taxon>Pseudomonadota</taxon>
        <taxon>Betaproteobacteria</taxon>
        <taxon>Burkholderiales</taxon>
        <taxon>Comamonadaceae</taxon>
        <taxon>Variovorax</taxon>
    </lineage>
</organism>